<feature type="region of interest" description="Disordered" evidence="3">
    <location>
        <begin position="23"/>
        <end position="45"/>
    </location>
</feature>
<dbReference type="FunFam" id="1.10.10.10:FF:000322">
    <property type="entry name" value="Probable disease resistance protein At1g63360"/>
    <property type="match status" value="1"/>
</dbReference>
<accession>A0A445FQJ3</accession>
<gene>
    <name evidence="7" type="ORF">D0Y65_047819</name>
</gene>
<protein>
    <submittedName>
        <fullName evidence="7">Disease resistance protein RPM1 isoform B</fullName>
    </submittedName>
</protein>
<dbReference type="GO" id="GO:0098542">
    <property type="term" value="P:defense response to other organism"/>
    <property type="evidence" value="ECO:0007669"/>
    <property type="project" value="TreeGrafter"/>
</dbReference>
<dbReference type="PANTHER" id="PTHR23155">
    <property type="entry name" value="DISEASE RESISTANCE PROTEIN RP"/>
    <property type="match status" value="1"/>
</dbReference>
<evidence type="ECO:0000256" key="2">
    <source>
        <dbReference type="ARBA" id="ARBA00022821"/>
    </source>
</evidence>
<comment type="caution">
    <text evidence="7">The sequence shown here is derived from an EMBL/GenBank/DDBJ whole genome shotgun (WGS) entry which is preliminary data.</text>
</comment>
<dbReference type="SUPFAM" id="SSF52540">
    <property type="entry name" value="P-loop containing nucleoside triphosphate hydrolases"/>
    <property type="match status" value="1"/>
</dbReference>
<dbReference type="Gene3D" id="1.10.10.10">
    <property type="entry name" value="Winged helix-like DNA-binding domain superfamily/Winged helix DNA-binding domain"/>
    <property type="match status" value="1"/>
</dbReference>
<dbReference type="Gene3D" id="3.80.10.10">
    <property type="entry name" value="Ribonuclease Inhibitor"/>
    <property type="match status" value="1"/>
</dbReference>
<feature type="compositionally biased region" description="Polar residues" evidence="3">
    <location>
        <begin position="24"/>
        <end position="40"/>
    </location>
</feature>
<feature type="domain" description="NB-ARC" evidence="4">
    <location>
        <begin position="127"/>
        <end position="286"/>
    </location>
</feature>
<reference evidence="7 8" key="1">
    <citation type="submission" date="2018-09" db="EMBL/GenBank/DDBJ databases">
        <title>A high-quality reference genome of wild soybean provides a powerful tool to mine soybean genomes.</title>
        <authorList>
            <person name="Xie M."/>
            <person name="Chung C.Y.L."/>
            <person name="Li M.-W."/>
            <person name="Wong F.-L."/>
            <person name="Chan T.-F."/>
            <person name="Lam H.-M."/>
        </authorList>
    </citation>
    <scope>NUCLEOTIDE SEQUENCE [LARGE SCALE GENOMIC DNA]</scope>
    <source>
        <strain evidence="8">cv. W05</strain>
        <tissue evidence="7">Hypocotyl of etiolated seedlings</tissue>
    </source>
</reference>
<dbReference type="InterPro" id="IPR002182">
    <property type="entry name" value="NB-ARC"/>
</dbReference>
<dbReference type="InterPro" id="IPR032675">
    <property type="entry name" value="LRR_dom_sf"/>
</dbReference>
<dbReference type="InterPro" id="IPR044974">
    <property type="entry name" value="Disease_R_plants"/>
</dbReference>
<evidence type="ECO:0000313" key="8">
    <source>
        <dbReference type="Proteomes" id="UP000289340"/>
    </source>
</evidence>
<dbReference type="Proteomes" id="UP000289340">
    <property type="component" value="Chromosome 18"/>
</dbReference>
<evidence type="ECO:0000313" key="7">
    <source>
        <dbReference type="EMBL" id="RZB51148.1"/>
    </source>
</evidence>
<keyword evidence="8" id="KW-1185">Reference proteome</keyword>
<feature type="domain" description="Disease resistance protein winged helix" evidence="5">
    <location>
        <begin position="374"/>
        <end position="450"/>
    </location>
</feature>
<evidence type="ECO:0000259" key="6">
    <source>
        <dbReference type="Pfam" id="PF23598"/>
    </source>
</evidence>
<dbReference type="PANTHER" id="PTHR23155:SF1052">
    <property type="entry name" value="DISEASE RESISTANCE PROTEIN RPM1"/>
    <property type="match status" value="1"/>
</dbReference>
<dbReference type="EMBL" id="QZWG01000018">
    <property type="protein sequence ID" value="RZB51148.1"/>
    <property type="molecule type" value="Genomic_DNA"/>
</dbReference>
<sequence length="874" mass="100402">MTVELGQQTVEVSILVTRTAHYKSPNSENGVGQNNGTNIRTNDRKHAKVYPREARNGILDNKIDYLENKMKMVEGELREPAAIEAVKYLNCGRDELICGSYNFNGNGSFSSAVFGSHRVRKKEKGEKGKTAIVKNVYSKQEQVSLQKNGTSYFEFCAWITMSRSQVDDEQNMLIRQIIENILEKDPGAATLRSETTTLESRIRKLKEYFEDKRYLIVFDDMQDLNFWNVIQYALNQNSSTSSKVIITTRDESVANMIGSDHFVSVYRVEPLSLSDALMLFRHKAFQFEKVEYPELNGLSEEFVEKCNRVPLAILAIASHLATKEKTTTEWRKALIQLGSRLQSNHLLDIVNQVMLESYHDLPSHLRRCILYFGLFPEGYFISCMTLIRLWVAGGLVEEKRDSSEEDTSMEELAKQYLAELVCRCLVHVSKVDFDGRPKTCHVYNLMHKLIARICQEQMFCDQVKMKDKTTPSSSNYSKLDSSDPRGLSIIINSDAAAMKRVKNWKKVRSCFVFDDAKKWLVTEEFFSSFMLLSQLDLSNARLDNLPKQVGNLLNLKYLSLRDTNIKSLPESIGNLERLQTLDLKRTQVHELPKEIKNLVKLCHLLAYFIYNQYSDLDRLQGVKVNEGLKNLTSLQKLSFLDASDGSIIKELEQLKKLRKLGIIKLREVYGDALCKAIENMTHLCSLSIGAMGNDGMLKLESLRNPPSSLQRLYLYGRLEKLPIWIKEIPNLVRLYLKWSSLKEDPLPYLKDLSKLLYLKFYEAYGGDELHFNNGWLKGLKVLHLESLPKLKTIKIAKGAIPYLAELKIGKCQKMVTFPRDIQNLTSLQKLYLYDMQEQFINESRSEDCKIIFNKIPLVEFSNDDHFSTFNNADA</sequence>
<dbReference type="InterPro" id="IPR027417">
    <property type="entry name" value="P-loop_NTPase"/>
</dbReference>
<feature type="domain" description="Disease resistance R13L4/SHOC-2-like LRR" evidence="6">
    <location>
        <begin position="506"/>
        <end position="832"/>
    </location>
</feature>
<name>A0A445FQJ3_GLYSO</name>
<dbReference type="Gene3D" id="3.40.50.300">
    <property type="entry name" value="P-loop containing nucleotide triphosphate hydrolases"/>
    <property type="match status" value="1"/>
</dbReference>
<dbReference type="InterPro" id="IPR042197">
    <property type="entry name" value="Apaf_helical"/>
</dbReference>
<evidence type="ECO:0000259" key="4">
    <source>
        <dbReference type="Pfam" id="PF00931"/>
    </source>
</evidence>
<dbReference type="InterPro" id="IPR058922">
    <property type="entry name" value="WHD_DRP"/>
</dbReference>
<keyword evidence="2" id="KW-0611">Plant defense</keyword>
<dbReference type="Pfam" id="PF23559">
    <property type="entry name" value="WHD_DRP"/>
    <property type="match status" value="1"/>
</dbReference>
<evidence type="ECO:0000256" key="3">
    <source>
        <dbReference type="SAM" id="MobiDB-lite"/>
    </source>
</evidence>
<dbReference type="InterPro" id="IPR055414">
    <property type="entry name" value="LRR_R13L4/SHOC2-like"/>
</dbReference>
<organism evidence="7 8">
    <name type="scientific">Glycine soja</name>
    <name type="common">Wild soybean</name>
    <dbReference type="NCBI Taxonomy" id="3848"/>
    <lineage>
        <taxon>Eukaryota</taxon>
        <taxon>Viridiplantae</taxon>
        <taxon>Streptophyta</taxon>
        <taxon>Embryophyta</taxon>
        <taxon>Tracheophyta</taxon>
        <taxon>Spermatophyta</taxon>
        <taxon>Magnoliopsida</taxon>
        <taxon>eudicotyledons</taxon>
        <taxon>Gunneridae</taxon>
        <taxon>Pentapetalae</taxon>
        <taxon>rosids</taxon>
        <taxon>fabids</taxon>
        <taxon>Fabales</taxon>
        <taxon>Fabaceae</taxon>
        <taxon>Papilionoideae</taxon>
        <taxon>50 kb inversion clade</taxon>
        <taxon>NPAAA clade</taxon>
        <taxon>indigoferoid/millettioid clade</taxon>
        <taxon>Phaseoleae</taxon>
        <taxon>Glycine</taxon>
        <taxon>Glycine subgen. Soja</taxon>
    </lineage>
</organism>
<dbReference type="Pfam" id="PF00931">
    <property type="entry name" value="NB-ARC"/>
    <property type="match status" value="1"/>
</dbReference>
<dbReference type="Gene3D" id="1.10.8.430">
    <property type="entry name" value="Helical domain of apoptotic protease-activating factors"/>
    <property type="match status" value="1"/>
</dbReference>
<dbReference type="InterPro" id="IPR036388">
    <property type="entry name" value="WH-like_DNA-bd_sf"/>
</dbReference>
<dbReference type="Pfam" id="PF23598">
    <property type="entry name" value="LRR_14"/>
    <property type="match status" value="1"/>
</dbReference>
<keyword evidence="1" id="KW-0677">Repeat</keyword>
<dbReference type="AlphaFoldDB" id="A0A445FQJ3"/>
<dbReference type="GO" id="GO:0043531">
    <property type="term" value="F:ADP binding"/>
    <property type="evidence" value="ECO:0007669"/>
    <property type="project" value="InterPro"/>
</dbReference>
<proteinExistence type="predicted"/>
<evidence type="ECO:0000259" key="5">
    <source>
        <dbReference type="Pfam" id="PF23559"/>
    </source>
</evidence>
<dbReference type="SUPFAM" id="SSF52058">
    <property type="entry name" value="L domain-like"/>
    <property type="match status" value="1"/>
</dbReference>
<evidence type="ECO:0000256" key="1">
    <source>
        <dbReference type="ARBA" id="ARBA00022737"/>
    </source>
</evidence>